<dbReference type="EMBL" id="CP144695">
    <property type="protein sequence ID" value="WVZ06022.1"/>
    <property type="molecule type" value="Genomic_DNA"/>
</dbReference>
<proteinExistence type="predicted"/>
<name>A0AAQ3NBE7_VIGMU</name>
<dbReference type="Proteomes" id="UP001374535">
    <property type="component" value="Chromosome 6"/>
</dbReference>
<keyword evidence="2" id="KW-1185">Reference proteome</keyword>
<evidence type="ECO:0000313" key="2">
    <source>
        <dbReference type="Proteomes" id="UP001374535"/>
    </source>
</evidence>
<protein>
    <submittedName>
        <fullName evidence="1">Uncharacterized protein</fullName>
    </submittedName>
</protein>
<accession>A0AAQ3NBE7</accession>
<gene>
    <name evidence="1" type="ORF">V8G54_019368</name>
</gene>
<reference evidence="1 2" key="1">
    <citation type="journal article" date="2023" name="Life. Sci Alliance">
        <title>Evolutionary insights into 3D genome organization and epigenetic landscape of Vigna mungo.</title>
        <authorList>
            <person name="Junaid A."/>
            <person name="Singh B."/>
            <person name="Bhatia S."/>
        </authorList>
    </citation>
    <scope>NUCLEOTIDE SEQUENCE [LARGE SCALE GENOMIC DNA]</scope>
    <source>
        <strain evidence="1">Urdbean</strain>
    </source>
</reference>
<evidence type="ECO:0000313" key="1">
    <source>
        <dbReference type="EMBL" id="WVZ06022.1"/>
    </source>
</evidence>
<sequence length="223" mass="24053">MQFGRSCEIFSEFGEGLEVAAEDGIDEHARVVGGVAGGDVHDVGLDDDGARGGARVEGCDGAVVGEAVIAADHAEANDVALVVEDVEALGADGGREAGDHANLAERAHVTVSQDDVAALHEVLVGLRVVEAPHYGPHGGDRRRDLLHHGGAALVRGHRVNVVAGNHVWDRSGGRRERGIRHFFGLKKVCDQRMEWFGLVFLFLFFFKRERKRKVVVLKRIEGS</sequence>
<organism evidence="1 2">
    <name type="scientific">Vigna mungo</name>
    <name type="common">Black gram</name>
    <name type="synonym">Phaseolus mungo</name>
    <dbReference type="NCBI Taxonomy" id="3915"/>
    <lineage>
        <taxon>Eukaryota</taxon>
        <taxon>Viridiplantae</taxon>
        <taxon>Streptophyta</taxon>
        <taxon>Embryophyta</taxon>
        <taxon>Tracheophyta</taxon>
        <taxon>Spermatophyta</taxon>
        <taxon>Magnoliopsida</taxon>
        <taxon>eudicotyledons</taxon>
        <taxon>Gunneridae</taxon>
        <taxon>Pentapetalae</taxon>
        <taxon>rosids</taxon>
        <taxon>fabids</taxon>
        <taxon>Fabales</taxon>
        <taxon>Fabaceae</taxon>
        <taxon>Papilionoideae</taxon>
        <taxon>50 kb inversion clade</taxon>
        <taxon>NPAAA clade</taxon>
        <taxon>indigoferoid/millettioid clade</taxon>
        <taxon>Phaseoleae</taxon>
        <taxon>Vigna</taxon>
    </lineage>
</organism>
<dbReference type="AlphaFoldDB" id="A0AAQ3NBE7"/>